<protein>
    <recommendedName>
        <fullName evidence="3">Zinc-or iron-chelating domain-containing protein</fullName>
    </recommendedName>
</protein>
<evidence type="ECO:0000313" key="1">
    <source>
        <dbReference type="EMBL" id="SEQ03885.1"/>
    </source>
</evidence>
<accession>A0A1H9CRT0</accession>
<dbReference type="PANTHER" id="PTHR35866">
    <property type="entry name" value="PUTATIVE-RELATED"/>
    <property type="match status" value="1"/>
</dbReference>
<keyword evidence="2" id="KW-1185">Reference proteome</keyword>
<dbReference type="InterPro" id="IPR005358">
    <property type="entry name" value="Puta_zinc/iron-chelating_dom"/>
</dbReference>
<reference evidence="1 2" key="1">
    <citation type="submission" date="2016-10" db="EMBL/GenBank/DDBJ databases">
        <authorList>
            <person name="de Groot N.N."/>
        </authorList>
    </citation>
    <scope>NUCLEOTIDE SEQUENCE [LARGE SCALE GENOMIC DNA]</scope>
    <source>
        <strain evidence="1 2">B25</strain>
    </source>
</reference>
<gene>
    <name evidence="1" type="ORF">SAMN04487977_102283</name>
</gene>
<sequence>MENENSENCFYKNGLHFECQRCSYCCGHSPGFVYLSKRDLMTLCSHFNMKVAEFVAKYCRWADYYYGTQVLALLEKKNYDCILWENGCSAYEARPVQCSTYPFWSWMIADEKTWNECAAECPGMNKGRVWPYEEIEKNKKAYTDNVPLHREEVEAMIANGE</sequence>
<organism evidence="1 2">
    <name type="scientific">Treponema bryantii</name>
    <dbReference type="NCBI Taxonomy" id="163"/>
    <lineage>
        <taxon>Bacteria</taxon>
        <taxon>Pseudomonadati</taxon>
        <taxon>Spirochaetota</taxon>
        <taxon>Spirochaetia</taxon>
        <taxon>Spirochaetales</taxon>
        <taxon>Treponemataceae</taxon>
        <taxon>Treponema</taxon>
    </lineage>
</organism>
<evidence type="ECO:0000313" key="2">
    <source>
        <dbReference type="Proteomes" id="UP000182360"/>
    </source>
</evidence>
<dbReference type="AlphaFoldDB" id="A0A1H9CRT0"/>
<dbReference type="EMBL" id="FOFU01000002">
    <property type="protein sequence ID" value="SEQ03885.1"/>
    <property type="molecule type" value="Genomic_DNA"/>
</dbReference>
<proteinExistence type="predicted"/>
<evidence type="ECO:0008006" key="3">
    <source>
        <dbReference type="Google" id="ProtNLM"/>
    </source>
</evidence>
<dbReference type="Proteomes" id="UP000182360">
    <property type="component" value="Unassembled WGS sequence"/>
</dbReference>
<name>A0A1H9CRT0_9SPIR</name>
<dbReference type="Pfam" id="PF03692">
    <property type="entry name" value="CxxCxxCC"/>
    <property type="match status" value="1"/>
</dbReference>
<dbReference type="RefSeq" id="WP_074641383.1">
    <property type="nucleotide sequence ID" value="NZ_FOFU01000002.1"/>
</dbReference>
<dbReference type="PANTHER" id="PTHR35866:SF1">
    <property type="entry name" value="YKGJ FAMILY CYSTEINE CLUSTER PROTEIN"/>
    <property type="match status" value="1"/>
</dbReference>
<dbReference type="STRING" id="163.SAMN04487775_101337"/>
<dbReference type="OrthoDB" id="9810361at2"/>